<evidence type="ECO:0000313" key="4">
    <source>
        <dbReference type="EMBL" id="SIR90537.1"/>
    </source>
</evidence>
<dbReference type="EMBL" id="FTNL01000040">
    <property type="protein sequence ID" value="SIR90537.1"/>
    <property type="molecule type" value="Genomic_DNA"/>
</dbReference>
<keyword evidence="2 5" id="KW-0808">Transferase</keyword>
<dbReference type="AlphaFoldDB" id="A0A377GHE5"/>
<protein>
    <submittedName>
        <fullName evidence="4">AdoMet dependent proline di-methyltransferase</fullName>
    </submittedName>
    <submittedName>
        <fullName evidence="5">Methyltransferase domain</fullName>
    </submittedName>
</protein>
<dbReference type="Proteomes" id="UP000186808">
    <property type="component" value="Unassembled WGS sequence"/>
</dbReference>
<dbReference type="OrthoDB" id="9797252at2"/>
<gene>
    <name evidence="5" type="ORF">NCTC11401_01072</name>
    <name evidence="4" type="ORF">SAMN05421777_14014</name>
</gene>
<dbReference type="Pfam" id="PF05891">
    <property type="entry name" value="Methyltransf_PK"/>
    <property type="match status" value="1"/>
</dbReference>
<dbReference type="EMBL" id="UGGV01000001">
    <property type="protein sequence ID" value="STO24260.1"/>
    <property type="molecule type" value="Genomic_DNA"/>
</dbReference>
<keyword evidence="3" id="KW-0949">S-adenosyl-L-methionine</keyword>
<dbReference type="Proteomes" id="UP000254374">
    <property type="component" value="Unassembled WGS sequence"/>
</dbReference>
<dbReference type="SUPFAM" id="SSF53335">
    <property type="entry name" value="S-adenosyl-L-methionine-dependent methyltransferases"/>
    <property type="match status" value="1"/>
</dbReference>
<dbReference type="GO" id="GO:0032259">
    <property type="term" value="P:methylation"/>
    <property type="evidence" value="ECO:0007669"/>
    <property type="project" value="UniProtKB-KW"/>
</dbReference>
<dbReference type="RefSeq" id="WP_082647080.1">
    <property type="nucleotide sequence ID" value="NZ_CAAAIX010000043.1"/>
</dbReference>
<evidence type="ECO:0000313" key="5">
    <source>
        <dbReference type="EMBL" id="STO24260.1"/>
    </source>
</evidence>
<accession>A0A377GHE5</accession>
<sequence length="492" mass="56064">MYNKIERTVRKWLPENVQPECVEKVGLQIVTERQERVLKNPNSYIDYGYSFPGVNLTKQLCLESVRELYATQGLRPVVADLGAGFGTMTWKLLAAGAQVDAFEKQVPTAKELQKRLTSMDKELWSGEDLNDILRVYAKNALSELENPEFENRYDVIWVSQMLHFLTPDEMNQLVQLFKKILKTGGMIFIEMNSPQTLQSLDPLKLIEHSVENAKKLKFEYPGFLCVNAATLINHNTSQIDGKMVVSVFDQEQMQTKSIPIEGNAFGVGYLGHSNSHDNEQYLAQFMKPGYQYSVNRFYQTANWFDDEIALDTFEKAGFETACYYYGSDGQKYYTRSTLNDKDAVALSIFLKKSSQLELDEKPKELSVVLKYGIFKANHHEYLLVEAKQFCREDVQYESLLKAIENKDYALALRKASAAASLPLVRLLLKFSKKLAFDINQPSPSNGLTALDWIRNTDDRNVPNKQEIIGILERYGALTKDALQLLSAAQQVL</sequence>
<keyword evidence="1 5" id="KW-0489">Methyltransferase</keyword>
<evidence type="ECO:0000256" key="1">
    <source>
        <dbReference type="ARBA" id="ARBA00022603"/>
    </source>
</evidence>
<keyword evidence="6" id="KW-1185">Reference proteome</keyword>
<evidence type="ECO:0000313" key="6">
    <source>
        <dbReference type="Proteomes" id="UP000186808"/>
    </source>
</evidence>
<evidence type="ECO:0000256" key="2">
    <source>
        <dbReference type="ARBA" id="ARBA00022679"/>
    </source>
</evidence>
<evidence type="ECO:0000313" key="7">
    <source>
        <dbReference type="Proteomes" id="UP000254374"/>
    </source>
</evidence>
<dbReference type="GO" id="GO:0008276">
    <property type="term" value="F:protein methyltransferase activity"/>
    <property type="evidence" value="ECO:0007669"/>
    <property type="project" value="UniProtKB-ARBA"/>
</dbReference>
<proteinExistence type="predicted"/>
<evidence type="ECO:0000256" key="3">
    <source>
        <dbReference type="ARBA" id="ARBA00022691"/>
    </source>
</evidence>
<dbReference type="Gene3D" id="3.40.50.150">
    <property type="entry name" value="Vaccinia Virus protein VP39"/>
    <property type="match status" value="1"/>
</dbReference>
<dbReference type="InterPro" id="IPR008576">
    <property type="entry name" value="MeTrfase_NTM1"/>
</dbReference>
<reference evidence="5 7" key="2">
    <citation type="submission" date="2018-06" db="EMBL/GenBank/DDBJ databases">
        <authorList>
            <consortium name="Pathogen Informatics"/>
            <person name="Doyle S."/>
        </authorList>
    </citation>
    <scope>NUCLEOTIDE SEQUENCE [LARGE SCALE GENOMIC DNA]</scope>
    <source>
        <strain evidence="5 7">NCTC11401</strain>
    </source>
</reference>
<reference evidence="4 6" key="1">
    <citation type="submission" date="2017-01" db="EMBL/GenBank/DDBJ databases">
        <authorList>
            <person name="Varghese N."/>
            <person name="Submissions S."/>
        </authorList>
    </citation>
    <scope>NUCLEOTIDE SEQUENCE [LARGE SCALE GENOMIC DNA]</scope>
    <source>
        <strain evidence="4 6">ATCC 33342</strain>
    </source>
</reference>
<organism evidence="5 7">
    <name type="scientific">Fluoribacter gormanii</name>
    <dbReference type="NCBI Taxonomy" id="464"/>
    <lineage>
        <taxon>Bacteria</taxon>
        <taxon>Pseudomonadati</taxon>
        <taxon>Pseudomonadota</taxon>
        <taxon>Gammaproteobacteria</taxon>
        <taxon>Legionellales</taxon>
        <taxon>Legionellaceae</taxon>
        <taxon>Fluoribacter</taxon>
    </lineage>
</organism>
<name>A0A377GHE5_9GAMM</name>
<dbReference type="InterPro" id="IPR029063">
    <property type="entry name" value="SAM-dependent_MTases_sf"/>
</dbReference>